<dbReference type="AlphaFoldDB" id="A0A6P6W214"/>
<evidence type="ECO:0000313" key="2">
    <source>
        <dbReference type="RefSeq" id="XP_027108227.1"/>
    </source>
</evidence>
<protein>
    <recommendedName>
        <fullName evidence="3">DUF4378 domain-containing protein</fullName>
    </recommendedName>
</protein>
<dbReference type="GeneID" id="113727990"/>
<dbReference type="RefSeq" id="XP_027108227.1">
    <property type="nucleotide sequence ID" value="XM_027252426.2"/>
</dbReference>
<dbReference type="PANTHER" id="PTHR33623:SF17">
    <property type="entry name" value="DUF4378 DOMAIN-CONTAINING PROTEIN"/>
    <property type="match status" value="1"/>
</dbReference>
<reference evidence="1" key="1">
    <citation type="journal article" date="2025" name="Foods">
        <title>Unveiling the Microbial Signatures of Arabica Coffee Cherries: Insights into Ripeness Specific Diversity, Functional Traits, and Implications for Quality and Safety.</title>
        <authorList>
            <consortium name="RefSeq"/>
            <person name="Tenea G.N."/>
            <person name="Cifuentes V."/>
            <person name="Reyes P."/>
            <person name="Cevallos-Vallejos M."/>
        </authorList>
    </citation>
    <scope>NUCLEOTIDE SEQUENCE [LARGE SCALE GENOMIC DNA]</scope>
</reference>
<keyword evidence="1" id="KW-1185">Reference proteome</keyword>
<name>A0A6P6W214_COFAR</name>
<proteinExistence type="predicted"/>
<dbReference type="OrthoDB" id="1669163at2759"/>
<reference evidence="2" key="2">
    <citation type="submission" date="2025-08" db="UniProtKB">
        <authorList>
            <consortium name="RefSeq"/>
        </authorList>
    </citation>
    <scope>IDENTIFICATION</scope>
    <source>
        <tissue evidence="2">Leaves</tissue>
    </source>
</reference>
<dbReference type="PANTHER" id="PTHR33623">
    <property type="entry name" value="OS04G0572500 PROTEIN"/>
    <property type="match status" value="1"/>
</dbReference>
<organism evidence="1 2">
    <name type="scientific">Coffea arabica</name>
    <name type="common">Arabian coffee</name>
    <dbReference type="NCBI Taxonomy" id="13443"/>
    <lineage>
        <taxon>Eukaryota</taxon>
        <taxon>Viridiplantae</taxon>
        <taxon>Streptophyta</taxon>
        <taxon>Embryophyta</taxon>
        <taxon>Tracheophyta</taxon>
        <taxon>Spermatophyta</taxon>
        <taxon>Magnoliopsida</taxon>
        <taxon>eudicotyledons</taxon>
        <taxon>Gunneridae</taxon>
        <taxon>Pentapetalae</taxon>
        <taxon>asterids</taxon>
        <taxon>lamiids</taxon>
        <taxon>Gentianales</taxon>
        <taxon>Rubiaceae</taxon>
        <taxon>Ixoroideae</taxon>
        <taxon>Gardenieae complex</taxon>
        <taxon>Bertiereae - Coffeeae clade</taxon>
        <taxon>Coffeeae</taxon>
        <taxon>Coffea</taxon>
    </lineage>
</organism>
<sequence>MASSSSPRLASYSCERRPRLLKDFLTDDSAPSCSSNGRFMNSFHKNSSNTQLLRSRSKATSISISAIHKASEMVINAIKFLPFASMVKSHSILPRSISRKLSRSRDHKDSKLAPVVPGAEEVSVATPKIKDILRWKSFRDVVEELSTSWYERDFTAEDLPSWGGDQNTEFMDHNRKKMEGQFSIDENELHSPVSVLDNSPFREDGGFVSFFNRSIDTMERRKCILMQRIEEFESLAKLETFDLEEGLATEEDSIAEELDEESNAVEAKARELLSQVKATASSAKRFEADENHLLLDFFRHELAVTTSKRQEDAEPAGYELLRLAKSWIGREHCDGTFDWEKAEASLRDVENGLRWDKFDEEQQELGRELEIHVLNYLLDELLSDLVIQLSSGKQF</sequence>
<evidence type="ECO:0008006" key="3">
    <source>
        <dbReference type="Google" id="ProtNLM"/>
    </source>
</evidence>
<dbReference type="Proteomes" id="UP001652660">
    <property type="component" value="Chromosome 2c"/>
</dbReference>
<evidence type="ECO:0000313" key="1">
    <source>
        <dbReference type="Proteomes" id="UP001652660"/>
    </source>
</evidence>
<accession>A0A6P6W214</accession>
<gene>
    <name evidence="2" type="primary">LOC113727990</name>
</gene>